<proteinExistence type="predicted"/>
<reference evidence="2" key="1">
    <citation type="journal article" date="2017" name="Nat. Ecol. Evol.">
        <title>Genome expansion and lineage-specific genetic innovations in the forest pathogenic fungi Armillaria.</title>
        <authorList>
            <person name="Sipos G."/>
            <person name="Prasanna A.N."/>
            <person name="Walter M.C."/>
            <person name="O'Connor E."/>
            <person name="Balint B."/>
            <person name="Krizsan K."/>
            <person name="Kiss B."/>
            <person name="Hess J."/>
            <person name="Varga T."/>
            <person name="Slot J."/>
            <person name="Riley R."/>
            <person name="Boka B."/>
            <person name="Rigling D."/>
            <person name="Barry K."/>
            <person name="Lee J."/>
            <person name="Mihaltcheva S."/>
            <person name="LaButti K."/>
            <person name="Lipzen A."/>
            <person name="Waldron R."/>
            <person name="Moloney N.M."/>
            <person name="Sperisen C."/>
            <person name="Kredics L."/>
            <person name="Vagvoelgyi C."/>
            <person name="Patrignani A."/>
            <person name="Fitzpatrick D."/>
            <person name="Nagy I."/>
            <person name="Doyle S."/>
            <person name="Anderson J.B."/>
            <person name="Grigoriev I.V."/>
            <person name="Gueldener U."/>
            <person name="Muensterkoetter M."/>
            <person name="Nagy L.G."/>
        </authorList>
    </citation>
    <scope>NUCLEOTIDE SEQUENCE [LARGE SCALE GENOMIC DNA]</scope>
    <source>
        <strain evidence="2">C18/9</strain>
    </source>
</reference>
<protein>
    <submittedName>
        <fullName evidence="1">Uncharacterized protein</fullName>
    </submittedName>
</protein>
<sequence>MDETRQTSGSTTDARLHLSHTQMEIIKTITRIDAVALADANILEATHSWSEVLEVQNPLLPSRILKQIKDTNRHQAEARDKTVWWDSNVIFAGPRALQEYRLGGETSYGCKEQRVKFRLLPAPKACKDDPFSSIKGSQNFCKRYRKFQVDNHNTHPNQHAIHCSNPRIPDLRYRSLQLLFLLVPGRRVQVQQLQALKYMKSKL</sequence>
<evidence type="ECO:0000313" key="1">
    <source>
        <dbReference type="EMBL" id="SJL16050.1"/>
    </source>
</evidence>
<evidence type="ECO:0000313" key="2">
    <source>
        <dbReference type="Proteomes" id="UP000219338"/>
    </source>
</evidence>
<keyword evidence="2" id="KW-1185">Reference proteome</keyword>
<organism evidence="1 2">
    <name type="scientific">Armillaria ostoyae</name>
    <name type="common">Armillaria root rot fungus</name>
    <dbReference type="NCBI Taxonomy" id="47428"/>
    <lineage>
        <taxon>Eukaryota</taxon>
        <taxon>Fungi</taxon>
        <taxon>Dikarya</taxon>
        <taxon>Basidiomycota</taxon>
        <taxon>Agaricomycotina</taxon>
        <taxon>Agaricomycetes</taxon>
        <taxon>Agaricomycetidae</taxon>
        <taxon>Agaricales</taxon>
        <taxon>Marasmiineae</taxon>
        <taxon>Physalacriaceae</taxon>
        <taxon>Armillaria</taxon>
    </lineage>
</organism>
<gene>
    <name evidence="1" type="ORF">ARMOST_19565</name>
</gene>
<accession>A0A284S4Y1</accession>
<name>A0A284S4Y1_ARMOS</name>
<dbReference type="EMBL" id="FUEG01000032">
    <property type="protein sequence ID" value="SJL16050.1"/>
    <property type="molecule type" value="Genomic_DNA"/>
</dbReference>
<dbReference type="AlphaFoldDB" id="A0A284S4Y1"/>
<dbReference type="OrthoDB" id="2966600at2759"/>
<dbReference type="Proteomes" id="UP000219338">
    <property type="component" value="Unassembled WGS sequence"/>
</dbReference>